<dbReference type="Gene3D" id="2.40.50.1020">
    <property type="entry name" value="LytTr DNA-binding domain"/>
    <property type="match status" value="1"/>
</dbReference>
<feature type="domain" description="Response regulatory" evidence="2">
    <location>
        <begin position="3"/>
        <end position="114"/>
    </location>
</feature>
<evidence type="ECO:0000259" key="2">
    <source>
        <dbReference type="PROSITE" id="PS50110"/>
    </source>
</evidence>
<dbReference type="SUPFAM" id="SSF52172">
    <property type="entry name" value="CheY-like"/>
    <property type="match status" value="1"/>
</dbReference>
<accession>A0A7U3ZKI4</accession>
<dbReference type="InterPro" id="IPR011006">
    <property type="entry name" value="CheY-like_superfamily"/>
</dbReference>
<protein>
    <submittedName>
        <fullName evidence="4">Two component transcriptional regulator, LytTR family</fullName>
    </submittedName>
</protein>
<dbReference type="PANTHER" id="PTHR37299">
    <property type="entry name" value="TRANSCRIPTIONAL REGULATOR-RELATED"/>
    <property type="match status" value="1"/>
</dbReference>
<reference evidence="5" key="1">
    <citation type="submission" date="2011-06" db="EMBL/GenBank/DDBJ databases">
        <title>The complete genome of chromosome of Runella slithyformis DSM 19594.</title>
        <authorList>
            <consortium name="US DOE Joint Genome Institute (JGI-PGF)"/>
            <person name="Lucas S."/>
            <person name="Han J."/>
            <person name="Lapidus A."/>
            <person name="Bruce D."/>
            <person name="Goodwin L."/>
            <person name="Pitluck S."/>
            <person name="Peters L."/>
            <person name="Kyrpides N."/>
            <person name="Mavromatis K."/>
            <person name="Ivanova N."/>
            <person name="Ovchinnikova G."/>
            <person name="Zhang X."/>
            <person name="Misra M."/>
            <person name="Detter J.C."/>
            <person name="Tapia R."/>
            <person name="Han C."/>
            <person name="Land M."/>
            <person name="Hauser L."/>
            <person name="Markowitz V."/>
            <person name="Cheng J.-F."/>
            <person name="Hugenholtz P."/>
            <person name="Woyke T."/>
            <person name="Wu D."/>
            <person name="Tindall B."/>
            <person name="Faehrich R."/>
            <person name="Brambilla E."/>
            <person name="Klenk H.-P."/>
            <person name="Eisen J.A."/>
        </authorList>
    </citation>
    <scope>NUCLEOTIDE SEQUENCE [LARGE SCALE GENOMIC DNA]</scope>
    <source>
        <strain evidence="5">ATCC 29530 / DSM 19594 / LMG 11500 / NCIMB 11436 / LSU 4</strain>
    </source>
</reference>
<dbReference type="InterPro" id="IPR007492">
    <property type="entry name" value="LytTR_DNA-bd_dom"/>
</dbReference>
<feature type="modified residue" description="4-aspartylphosphate" evidence="1">
    <location>
        <position position="54"/>
    </location>
</feature>
<dbReference type="EMBL" id="CP002859">
    <property type="protein sequence ID" value="AEI48863.1"/>
    <property type="molecule type" value="Genomic_DNA"/>
</dbReference>
<gene>
    <name evidence="4" type="ordered locus">Runsl_2458</name>
</gene>
<keyword evidence="1" id="KW-0597">Phosphoprotein</keyword>
<dbReference type="InterPro" id="IPR046947">
    <property type="entry name" value="LytR-like"/>
</dbReference>
<dbReference type="AlphaFoldDB" id="A0A7U3ZKI4"/>
<proteinExistence type="predicted"/>
<dbReference type="PANTHER" id="PTHR37299:SF1">
    <property type="entry name" value="STAGE 0 SPORULATION PROTEIN A HOMOLOG"/>
    <property type="match status" value="1"/>
</dbReference>
<organism evidence="4 5">
    <name type="scientific">Runella slithyformis (strain ATCC 29530 / DSM 19594 / LMG 11500 / NCIMB 11436 / LSU 4)</name>
    <dbReference type="NCBI Taxonomy" id="761193"/>
    <lineage>
        <taxon>Bacteria</taxon>
        <taxon>Pseudomonadati</taxon>
        <taxon>Bacteroidota</taxon>
        <taxon>Cytophagia</taxon>
        <taxon>Cytophagales</taxon>
        <taxon>Spirosomataceae</taxon>
        <taxon>Runella</taxon>
    </lineage>
</organism>
<dbReference type="SMART" id="SM00448">
    <property type="entry name" value="REC"/>
    <property type="match status" value="1"/>
</dbReference>
<sequence length="242" mass="27428">MLTCIIIDDEAHNIEKLQNYIQRHEGLELEFSTTDPIEGLTYLKSHDPDLIFLDIQMEELSGMDLAKIIPDKKKIVFTTASRDYTLGAFEEGVLDYILKPFGYARFENAVQKATDYKKSKEPAAPPPLPTVLKPSGDLFLKGDAKSTLIRIRLEEIYFVEGMGNYAKFHTKSGLETTLITFRDLEGRLPYPHFIRVHKSFIVAYNQIAAIDGSDIVIKIEKKDVKVPIGGIYREGFLKLIQG</sequence>
<dbReference type="PROSITE" id="PS50930">
    <property type="entry name" value="HTH_LYTTR"/>
    <property type="match status" value="1"/>
</dbReference>
<reference evidence="4 5" key="2">
    <citation type="journal article" date="2012" name="Stand. Genomic Sci.">
        <title>Complete genome sequence of the aquatic bacterium Runella slithyformis type strain (LSU 4(T)).</title>
        <authorList>
            <person name="Copeland A."/>
            <person name="Zhang X."/>
            <person name="Misra M."/>
            <person name="Lapidus A."/>
            <person name="Nolan M."/>
            <person name="Lucas S."/>
            <person name="Deshpande S."/>
            <person name="Cheng J.F."/>
            <person name="Tapia R."/>
            <person name="Goodwin L.A."/>
            <person name="Pitluck S."/>
            <person name="Liolios K."/>
            <person name="Pagani I."/>
            <person name="Ivanova N."/>
            <person name="Mikhailova N."/>
            <person name="Pati A."/>
            <person name="Chen A."/>
            <person name="Palaniappan K."/>
            <person name="Land M."/>
            <person name="Hauser L."/>
            <person name="Pan C."/>
            <person name="Jeffries C.D."/>
            <person name="Detter J.C."/>
            <person name="Brambilla E.M."/>
            <person name="Rohde M."/>
            <person name="Djao O.D."/>
            <person name="Goker M."/>
            <person name="Sikorski J."/>
            <person name="Tindall B.J."/>
            <person name="Woyke T."/>
            <person name="Bristow J."/>
            <person name="Eisen J.A."/>
            <person name="Markowitz V."/>
            <person name="Hugenholtz P."/>
            <person name="Kyrpides N.C."/>
            <person name="Klenk H.P."/>
            <person name="Mavromatis K."/>
        </authorList>
    </citation>
    <scope>NUCLEOTIDE SEQUENCE [LARGE SCALE GENOMIC DNA]</scope>
    <source>
        <strain evidence="5">ATCC 29530 / DSM 19594 / LMG 11500 / NCIMB 11436 / LSU 4</strain>
    </source>
</reference>
<evidence type="ECO:0000259" key="3">
    <source>
        <dbReference type="PROSITE" id="PS50930"/>
    </source>
</evidence>
<dbReference type="InterPro" id="IPR001789">
    <property type="entry name" value="Sig_transdc_resp-reg_receiver"/>
</dbReference>
<evidence type="ECO:0000313" key="4">
    <source>
        <dbReference type="EMBL" id="AEI48863.1"/>
    </source>
</evidence>
<evidence type="ECO:0000256" key="1">
    <source>
        <dbReference type="PROSITE-ProRule" id="PRU00169"/>
    </source>
</evidence>
<name>A0A7U3ZKI4_RUNSL</name>
<dbReference type="Proteomes" id="UP000000493">
    <property type="component" value="Chromosome"/>
</dbReference>
<dbReference type="Pfam" id="PF04397">
    <property type="entry name" value="LytTR"/>
    <property type="match status" value="1"/>
</dbReference>
<dbReference type="GO" id="GO:0003677">
    <property type="term" value="F:DNA binding"/>
    <property type="evidence" value="ECO:0007669"/>
    <property type="project" value="InterPro"/>
</dbReference>
<keyword evidence="5" id="KW-1185">Reference proteome</keyword>
<dbReference type="GO" id="GO:0000156">
    <property type="term" value="F:phosphorelay response regulator activity"/>
    <property type="evidence" value="ECO:0007669"/>
    <property type="project" value="InterPro"/>
</dbReference>
<dbReference type="Pfam" id="PF00072">
    <property type="entry name" value="Response_reg"/>
    <property type="match status" value="1"/>
</dbReference>
<dbReference type="KEGG" id="rsi:Runsl_2458"/>
<feature type="domain" description="HTH LytTR-type" evidence="3">
    <location>
        <begin position="140"/>
        <end position="211"/>
    </location>
</feature>
<dbReference type="RefSeq" id="WP_013928174.1">
    <property type="nucleotide sequence ID" value="NC_015703.1"/>
</dbReference>
<evidence type="ECO:0000313" key="5">
    <source>
        <dbReference type="Proteomes" id="UP000000493"/>
    </source>
</evidence>
<dbReference type="SMART" id="SM00850">
    <property type="entry name" value="LytTR"/>
    <property type="match status" value="1"/>
</dbReference>
<dbReference type="PROSITE" id="PS50110">
    <property type="entry name" value="RESPONSE_REGULATORY"/>
    <property type="match status" value="1"/>
</dbReference>
<dbReference type="Gene3D" id="3.40.50.2300">
    <property type="match status" value="1"/>
</dbReference>